<dbReference type="SMART" id="SM00368">
    <property type="entry name" value="LRR_RI"/>
    <property type="match status" value="7"/>
</dbReference>
<dbReference type="PANTHER" id="PTHR24111">
    <property type="entry name" value="LEUCINE-RICH REPEAT-CONTAINING PROTEIN 34"/>
    <property type="match status" value="1"/>
</dbReference>
<proteinExistence type="predicted"/>
<accession>A0A6T8GLA2</accession>
<dbReference type="EMBL" id="HBFX01012910">
    <property type="protein sequence ID" value="CAD8953154.1"/>
    <property type="molecule type" value="Transcribed_RNA"/>
</dbReference>
<feature type="region of interest" description="Disordered" evidence="2">
    <location>
        <begin position="403"/>
        <end position="424"/>
    </location>
</feature>
<dbReference type="AlphaFoldDB" id="A0A6T8GLA2"/>
<dbReference type="Pfam" id="PF13516">
    <property type="entry name" value="LRR_6"/>
    <property type="match status" value="2"/>
</dbReference>
<dbReference type="InterPro" id="IPR001611">
    <property type="entry name" value="Leu-rich_rpt"/>
</dbReference>
<dbReference type="Gene3D" id="3.80.10.10">
    <property type="entry name" value="Ribonuclease Inhibitor"/>
    <property type="match status" value="2"/>
</dbReference>
<evidence type="ECO:0000313" key="4">
    <source>
        <dbReference type="EMBL" id="CAD8953154.1"/>
    </source>
</evidence>
<dbReference type="SUPFAM" id="SSF52047">
    <property type="entry name" value="RNI-like"/>
    <property type="match status" value="1"/>
</dbReference>
<name>A0A6T8GLA2_HEMAN</name>
<evidence type="ECO:0000256" key="1">
    <source>
        <dbReference type="ARBA" id="ARBA00022737"/>
    </source>
</evidence>
<dbReference type="InterPro" id="IPR032675">
    <property type="entry name" value="LRR_dom_sf"/>
</dbReference>
<dbReference type="InterPro" id="IPR052201">
    <property type="entry name" value="LRR-containing_regulator"/>
</dbReference>
<dbReference type="PANTHER" id="PTHR24111:SF0">
    <property type="entry name" value="LEUCINE-RICH REPEAT-CONTAINING PROTEIN"/>
    <property type="match status" value="1"/>
</dbReference>
<gene>
    <name evidence="4" type="ORF">HAND00432_LOCUS7691</name>
    <name evidence="3" type="ORF">HAND1043_LOCUS681</name>
</gene>
<evidence type="ECO:0000313" key="3">
    <source>
        <dbReference type="EMBL" id="CAD8734190.1"/>
    </source>
</evidence>
<protein>
    <submittedName>
        <fullName evidence="4">Uncharacterized protein</fullName>
    </submittedName>
</protein>
<dbReference type="EMBL" id="HBFK01001218">
    <property type="protein sequence ID" value="CAD8734190.1"/>
    <property type="molecule type" value="Transcribed_RNA"/>
</dbReference>
<keyword evidence="1" id="KW-0677">Repeat</keyword>
<organism evidence="4">
    <name type="scientific">Hemiselmis andersenii</name>
    <name type="common">Cryptophyte alga</name>
    <dbReference type="NCBI Taxonomy" id="464988"/>
    <lineage>
        <taxon>Eukaryota</taxon>
        <taxon>Cryptophyceae</taxon>
        <taxon>Cryptomonadales</taxon>
        <taxon>Hemiselmidaceae</taxon>
        <taxon>Hemiselmis</taxon>
    </lineage>
</organism>
<reference evidence="4" key="1">
    <citation type="submission" date="2021-01" db="EMBL/GenBank/DDBJ databases">
        <authorList>
            <person name="Corre E."/>
            <person name="Pelletier E."/>
            <person name="Niang G."/>
            <person name="Scheremetjew M."/>
            <person name="Finn R."/>
            <person name="Kale V."/>
            <person name="Holt S."/>
            <person name="Cochrane G."/>
            <person name="Meng A."/>
            <person name="Brown T."/>
            <person name="Cohen L."/>
        </authorList>
    </citation>
    <scope>NUCLEOTIDE SEQUENCE</scope>
    <source>
        <strain evidence="3">CCMP441</strain>
        <strain evidence="4">CCMP644</strain>
    </source>
</reference>
<sequence>MVYEQIHTARFGAADKETPPLEFVRPLSELCLRAAALHFRSRPTFAGVPEKYKERLAALIPTDLPLNVSAPLIDMEQYWKRCATDLFQNCLPADHGHSWKQLFFEKTLEEALENFDGSDSAKASLHKLLATCADFVYKLKIRQFASHADIGFIFEALPNLYSLSITFGSRSVGMKYERSIFGMKLFDSECLSQQLPRSETLTTLVLQENILDDEKMRRLVVGLRDNVTITSLDLSHNRISDRGTRALCKCLGKESVISSLNLCDNQIHSEGGKFLGRALQSNTCLLDINIRLNRLGEKGGCYVFEGLKSNVGLAKINISGNGLGDGSGQGEAVRVFAAMLRVNTHLRVVDLSSNSLGAEGGVVLRDSLEENVHVTALDVRVNKIAPEVLAAIKDTLSRNEDNLKNSQVRDKGAKPKLKVTSEKR</sequence>
<evidence type="ECO:0000256" key="2">
    <source>
        <dbReference type="SAM" id="MobiDB-lite"/>
    </source>
</evidence>